<reference evidence="1 2" key="1">
    <citation type="journal article" date="2016" name="Genome Biol. Evol.">
        <title>Gene Family Evolution Reflects Adaptation to Soil Environmental Stressors in the Genome of the Collembolan Orchesella cincta.</title>
        <authorList>
            <person name="Faddeeva-Vakhrusheva A."/>
            <person name="Derks M.F."/>
            <person name="Anvar S.Y."/>
            <person name="Agamennone V."/>
            <person name="Suring W."/>
            <person name="Smit S."/>
            <person name="van Straalen N.M."/>
            <person name="Roelofs D."/>
        </authorList>
    </citation>
    <scope>NUCLEOTIDE SEQUENCE [LARGE SCALE GENOMIC DNA]</scope>
    <source>
        <tissue evidence="1">Mixed pool</tissue>
    </source>
</reference>
<name>A0A1D2MN28_ORCCI</name>
<gene>
    <name evidence="1" type="ORF">Ocin01_12206</name>
</gene>
<evidence type="ECO:0000313" key="1">
    <source>
        <dbReference type="EMBL" id="ODM94480.1"/>
    </source>
</evidence>
<proteinExistence type="predicted"/>
<accession>A0A1D2MN28</accession>
<organism evidence="1 2">
    <name type="scientific">Orchesella cincta</name>
    <name type="common">Springtail</name>
    <name type="synonym">Podura cincta</name>
    <dbReference type="NCBI Taxonomy" id="48709"/>
    <lineage>
        <taxon>Eukaryota</taxon>
        <taxon>Metazoa</taxon>
        <taxon>Ecdysozoa</taxon>
        <taxon>Arthropoda</taxon>
        <taxon>Hexapoda</taxon>
        <taxon>Collembola</taxon>
        <taxon>Entomobryomorpha</taxon>
        <taxon>Entomobryoidea</taxon>
        <taxon>Orchesellidae</taxon>
        <taxon>Orchesellinae</taxon>
        <taxon>Orchesella</taxon>
    </lineage>
</organism>
<keyword evidence="2" id="KW-1185">Reference proteome</keyword>
<dbReference type="EMBL" id="LJIJ01000801">
    <property type="protein sequence ID" value="ODM94480.1"/>
    <property type="molecule type" value="Genomic_DNA"/>
</dbReference>
<dbReference type="AlphaFoldDB" id="A0A1D2MN28"/>
<evidence type="ECO:0000313" key="2">
    <source>
        <dbReference type="Proteomes" id="UP000094527"/>
    </source>
</evidence>
<protein>
    <submittedName>
        <fullName evidence="1">Uncharacterized protein</fullName>
    </submittedName>
</protein>
<comment type="caution">
    <text evidence="1">The sequence shown here is derived from an EMBL/GenBank/DDBJ whole genome shotgun (WGS) entry which is preliminary data.</text>
</comment>
<dbReference type="Proteomes" id="UP000094527">
    <property type="component" value="Unassembled WGS sequence"/>
</dbReference>
<sequence length="136" mass="15836">MLSTRDSNAERIIQIITNELVRHASKSSSSSRVHSVTWDQIIRVWNVIVLKPNITEAEVLKFEGIITLLAKNEHLPETEEYEEPRSENQAKRAKLTFKSIFSSTLKFLKHETNHHDHEVMRLHSRYCHGMEDESSL</sequence>